<dbReference type="EMBL" id="JAZHFV010000012">
    <property type="protein sequence ID" value="MEX4010343.1"/>
    <property type="molecule type" value="Genomic_DNA"/>
</dbReference>
<dbReference type="InterPro" id="IPR002178">
    <property type="entry name" value="PTS_EIIA_type-2_dom"/>
</dbReference>
<dbReference type="RefSeq" id="WP_368805050.1">
    <property type="nucleotide sequence ID" value="NZ_JAZHFV010000012.1"/>
</dbReference>
<feature type="region of interest" description="Disordered" evidence="1">
    <location>
        <begin position="152"/>
        <end position="176"/>
    </location>
</feature>
<comment type="caution">
    <text evidence="3">The sequence shown here is derived from an EMBL/GenBank/DDBJ whole genome shotgun (WGS) entry which is preliminary data.</text>
</comment>
<dbReference type="PROSITE" id="PS51094">
    <property type="entry name" value="PTS_EIIA_TYPE_2"/>
    <property type="match status" value="1"/>
</dbReference>
<dbReference type="Gene3D" id="3.40.930.10">
    <property type="entry name" value="Mannitol-specific EII, Chain A"/>
    <property type="match status" value="1"/>
</dbReference>
<dbReference type="Proteomes" id="UP001559025">
    <property type="component" value="Unassembled WGS sequence"/>
</dbReference>
<feature type="compositionally biased region" description="Polar residues" evidence="1">
    <location>
        <begin position="155"/>
        <end position="167"/>
    </location>
</feature>
<dbReference type="InterPro" id="IPR016152">
    <property type="entry name" value="PTrfase/Anion_transptr"/>
</dbReference>
<keyword evidence="4" id="KW-1185">Reference proteome</keyword>
<keyword evidence="3" id="KW-0813">Transport</keyword>
<feature type="domain" description="PTS EIIA type-2" evidence="2">
    <location>
        <begin position="5"/>
        <end position="148"/>
    </location>
</feature>
<dbReference type="SUPFAM" id="SSF55804">
    <property type="entry name" value="Phoshotransferase/anion transport protein"/>
    <property type="match status" value="1"/>
</dbReference>
<dbReference type="InterPro" id="IPR051541">
    <property type="entry name" value="PTS_SugarTrans_NitroReg"/>
</dbReference>
<dbReference type="PANTHER" id="PTHR47738:SF1">
    <property type="entry name" value="NITROGEN REGULATORY PROTEIN"/>
    <property type="match status" value="1"/>
</dbReference>
<evidence type="ECO:0000313" key="4">
    <source>
        <dbReference type="Proteomes" id="UP001559025"/>
    </source>
</evidence>
<evidence type="ECO:0000313" key="3">
    <source>
        <dbReference type="EMBL" id="MEX4010343.1"/>
    </source>
</evidence>
<dbReference type="PANTHER" id="PTHR47738">
    <property type="entry name" value="PTS SYSTEM FRUCTOSE-LIKE EIIA COMPONENT-RELATED"/>
    <property type="match status" value="1"/>
</dbReference>
<name>A0ABV3X066_9HYPH</name>
<dbReference type="CDD" id="cd00211">
    <property type="entry name" value="PTS_IIA_fru"/>
    <property type="match status" value="1"/>
</dbReference>
<dbReference type="Pfam" id="PF00359">
    <property type="entry name" value="PTS_EIIA_2"/>
    <property type="match status" value="1"/>
</dbReference>
<keyword evidence="3" id="KW-0762">Sugar transport</keyword>
<protein>
    <submittedName>
        <fullName evidence="3">PTS sugar transporter subunit IIA</fullName>
    </submittedName>
</protein>
<evidence type="ECO:0000259" key="2">
    <source>
        <dbReference type="PROSITE" id="PS51094"/>
    </source>
</evidence>
<accession>A0ABV3X066</accession>
<sequence>MAIFDLLHRRDIVLNAPAQAKRSLLRLLAHTLSARCGLPADSILAALLYREKLGSTGIGHGIAVPHALMKSLSEPAAALAVLDRPVWYLASDEQPVDIVLATIWPGERAGEFTPALARSCHRLACAGAMKKIRSAATADEVLGCFRGQNEAGWSPPTSSLPGSSQPVGATYWERRR</sequence>
<dbReference type="PROSITE" id="PS00372">
    <property type="entry name" value="PTS_EIIA_TYPE_2_HIS"/>
    <property type="match status" value="1"/>
</dbReference>
<evidence type="ECO:0000256" key="1">
    <source>
        <dbReference type="SAM" id="MobiDB-lite"/>
    </source>
</evidence>
<organism evidence="3 4">
    <name type="scientific">Neoaquamicrobium sediminum</name>
    <dbReference type="NCBI Taxonomy" id="1849104"/>
    <lineage>
        <taxon>Bacteria</taxon>
        <taxon>Pseudomonadati</taxon>
        <taxon>Pseudomonadota</taxon>
        <taxon>Alphaproteobacteria</taxon>
        <taxon>Hyphomicrobiales</taxon>
        <taxon>Phyllobacteriaceae</taxon>
        <taxon>Neoaquamicrobium</taxon>
    </lineage>
</organism>
<gene>
    <name evidence="3" type="ORF">V1479_23785</name>
</gene>
<proteinExistence type="predicted"/>
<reference evidence="3 4" key="1">
    <citation type="submission" date="2024-01" db="EMBL/GenBank/DDBJ databases">
        <title>New evidence supports the origin of RcGTA from prophage.</title>
        <authorList>
            <person name="Xu Y."/>
            <person name="Liu B."/>
            <person name="Chen F."/>
        </authorList>
    </citation>
    <scope>NUCLEOTIDE SEQUENCE [LARGE SCALE GENOMIC DNA]</scope>
    <source>
        <strain evidence="3 4">CBW1107-2</strain>
    </source>
</reference>